<dbReference type="RefSeq" id="WP_205477438.1">
    <property type="nucleotide sequence ID" value="NZ_CP070507.1"/>
</dbReference>
<evidence type="ECO:0000313" key="2">
    <source>
        <dbReference type="EMBL" id="QSB42610.1"/>
    </source>
</evidence>
<keyword evidence="1" id="KW-1133">Transmembrane helix</keyword>
<protein>
    <submittedName>
        <fullName evidence="2">Uncharacterized protein</fullName>
    </submittedName>
</protein>
<keyword evidence="1" id="KW-0812">Transmembrane</keyword>
<dbReference type="Proteomes" id="UP000663249">
    <property type="component" value="Plasmid pSDM007"/>
</dbReference>
<keyword evidence="1" id="KW-0472">Membrane</keyword>
<keyword evidence="2" id="KW-0614">Plasmid</keyword>
<keyword evidence="3" id="KW-1185">Reference proteome</keyword>
<name>A0ABX7K7B9_9PSED</name>
<proteinExistence type="predicted"/>
<evidence type="ECO:0000313" key="3">
    <source>
        <dbReference type="Proteomes" id="UP000663249"/>
    </source>
</evidence>
<organism evidence="2 3">
    <name type="scientific">Pseudomonas hygromyciniae</name>
    <dbReference type="NCBI Taxonomy" id="2812000"/>
    <lineage>
        <taxon>Bacteria</taxon>
        <taxon>Pseudomonadati</taxon>
        <taxon>Pseudomonadota</taxon>
        <taxon>Gammaproteobacteria</taxon>
        <taxon>Pseudomonadales</taxon>
        <taxon>Pseudomonadaceae</taxon>
        <taxon>Pseudomonas</taxon>
    </lineage>
</organism>
<geneLocation type="plasmid" evidence="2 3">
    <name>pSDM007</name>
</geneLocation>
<reference evidence="2 3" key="1">
    <citation type="submission" date="2021-02" db="EMBL/GenBank/DDBJ databases">
        <title>Genomic and phenotypic characterization of Pseudomonas hygromyciniae, a novel bacterial species discovered from a commercially purchased antibiotic vial.</title>
        <authorList>
            <person name="Turner T.L."/>
            <person name="Mitra S.D."/>
            <person name="Kochan T.J."/>
            <person name="Pincus N.B."/>
            <person name="Lebrun-Corbin M."/>
            <person name="Cheung B."/>
            <person name="Gatesy S.W."/>
            <person name="Afzal T."/>
            <person name="Ozer E.A."/>
            <person name="Hauser A.R."/>
        </authorList>
    </citation>
    <scope>NUCLEOTIDE SEQUENCE [LARGE SCALE GENOMIC DNA]</scope>
    <source>
        <strain evidence="2 3">SDM007</strain>
        <plasmid evidence="2 3">pSDM007</plasmid>
    </source>
</reference>
<evidence type="ECO:0000256" key="1">
    <source>
        <dbReference type="SAM" id="Phobius"/>
    </source>
</evidence>
<sequence length="75" mass="8001">MRLIAFVHALVLLAVMFMVGRSDFAQHSGYIGVVGAIIGMVISGRSQTQLGKAIALWLIVTGVAATTGWQFHLMA</sequence>
<accession>A0ABX7K7B9</accession>
<dbReference type="EMBL" id="CP070507">
    <property type="protein sequence ID" value="QSB42610.1"/>
    <property type="molecule type" value="Genomic_DNA"/>
</dbReference>
<feature type="transmembrane region" description="Helical" evidence="1">
    <location>
        <begin position="54"/>
        <end position="72"/>
    </location>
</feature>
<gene>
    <name evidence="2" type="ORF">JTY93_27750</name>
</gene>
<feature type="transmembrane region" description="Helical" evidence="1">
    <location>
        <begin position="24"/>
        <end position="42"/>
    </location>
</feature>